<dbReference type="InterPro" id="IPR040333">
    <property type="entry name" value="Catalase_3"/>
</dbReference>
<feature type="binding site" description="axial binding residue" evidence="9">
    <location>
        <position position="341"/>
    </location>
    <ligand>
        <name>heme</name>
        <dbReference type="ChEBI" id="CHEBI:30413"/>
    </ligand>
    <ligandPart>
        <name>Fe</name>
        <dbReference type="ChEBI" id="CHEBI:18248"/>
    </ligandPart>
</feature>
<dbReference type="Pfam" id="PF06628">
    <property type="entry name" value="Catalase-rel"/>
    <property type="match status" value="1"/>
</dbReference>
<proteinExistence type="inferred from homology"/>
<dbReference type="SMART" id="SM01060">
    <property type="entry name" value="Catalase"/>
    <property type="match status" value="1"/>
</dbReference>
<dbReference type="OrthoDB" id="3169619at2"/>
<dbReference type="GO" id="GO:0042542">
    <property type="term" value="P:response to hydrogen peroxide"/>
    <property type="evidence" value="ECO:0007669"/>
    <property type="project" value="TreeGrafter"/>
</dbReference>
<comment type="similarity">
    <text evidence="1">Belongs to the catalase family.</text>
</comment>
<evidence type="ECO:0000256" key="1">
    <source>
        <dbReference type="ARBA" id="ARBA00005329"/>
    </source>
</evidence>
<evidence type="ECO:0000259" key="11">
    <source>
        <dbReference type="SMART" id="SM01060"/>
    </source>
</evidence>
<accession>A0A366LXM7</accession>
<dbReference type="InterPro" id="IPR024711">
    <property type="entry name" value="Catalase_clade1/3"/>
</dbReference>
<comment type="caution">
    <text evidence="12">The sequence shown here is derived from an EMBL/GenBank/DDBJ whole genome shotgun (WGS) entry which is preliminary data.</text>
</comment>
<dbReference type="InterPro" id="IPR010582">
    <property type="entry name" value="Catalase_immune_responsive"/>
</dbReference>
<evidence type="ECO:0000256" key="3">
    <source>
        <dbReference type="ARBA" id="ARBA00022617"/>
    </source>
</evidence>
<gene>
    <name evidence="12" type="ORF">DP939_18415</name>
</gene>
<dbReference type="InterPro" id="IPR011614">
    <property type="entry name" value="Catalase_core"/>
</dbReference>
<evidence type="ECO:0000256" key="8">
    <source>
        <dbReference type="PIRSR" id="PIRSR038928-1"/>
    </source>
</evidence>
<feature type="active site" evidence="8">
    <location>
        <position position="131"/>
    </location>
</feature>
<dbReference type="GO" id="GO:0020037">
    <property type="term" value="F:heme binding"/>
    <property type="evidence" value="ECO:0007669"/>
    <property type="project" value="InterPro"/>
</dbReference>
<dbReference type="Gene3D" id="2.40.180.10">
    <property type="entry name" value="Catalase core domain"/>
    <property type="match status" value="1"/>
</dbReference>
<evidence type="ECO:0000256" key="2">
    <source>
        <dbReference type="ARBA" id="ARBA00022559"/>
    </source>
</evidence>
<keyword evidence="7" id="KW-0376">Hydrogen peroxide</keyword>
<dbReference type="GO" id="GO:0046872">
    <property type="term" value="F:metal ion binding"/>
    <property type="evidence" value="ECO:0007669"/>
    <property type="project" value="UniProtKB-KW"/>
</dbReference>
<evidence type="ECO:0000313" key="12">
    <source>
        <dbReference type="EMBL" id="RBQ18726.1"/>
    </source>
</evidence>
<dbReference type="Pfam" id="PF00199">
    <property type="entry name" value="Catalase"/>
    <property type="match status" value="1"/>
</dbReference>
<keyword evidence="5" id="KW-0560">Oxidoreductase</keyword>
<dbReference type="CDD" id="cd08156">
    <property type="entry name" value="catalase_clade_3"/>
    <property type="match status" value="1"/>
</dbReference>
<sequence length="488" mass="54918">MTFEDNTEPLTTAAGAPVADNQNSLTAGPRGPVLLQDLWLLEKLAHFDREVIPERRMHAKGSGAFGRFTVTHDITHYTSAALFAQVGNTCETFTRFSTVAGERGAADAERDIRGFATRFYTTQGNWDLVGNNTPVFFFRDPLKFPDLNRAVKRDPRTNMRDPENNWGFWTNLPETLLQVTIIMSDRGIPKSYRHMHGFGSHTFSMINAAGERNWVKFHWRTQQGIENLTDAEAGALIGDDRESHQRDLYEAIEGGDFPKWKLYIQVMPEADAATYRFHPFDLTKVWSKADYPLIEVGELELNRNPENYFADVEQAAFTPANVVPGISFSPDRMLQGRLFSYGDAARYRVGVNHHQIPVNYPRAAGLVNTYHRDGTMRVDGNQGSVPGIEPNNFGRWREQPAYAEPAQALAGAADRYDFRADDDNYFQQPGDLFRLMNGDQRQALFDNTARAIKGARKETVERHIANCTQADPEYGAGVRKACEALGAI</sequence>
<feature type="domain" description="Catalase core" evidence="11">
    <location>
        <begin position="11"/>
        <end position="397"/>
    </location>
</feature>
<dbReference type="PIRSF" id="PIRSF038928">
    <property type="entry name" value="Catalase_clade1-3"/>
    <property type="match status" value="1"/>
</dbReference>
<comment type="cofactor">
    <cofactor evidence="9">
        <name>heme</name>
        <dbReference type="ChEBI" id="CHEBI:30413"/>
    </cofactor>
</comment>
<dbReference type="InterPro" id="IPR020835">
    <property type="entry name" value="Catalase_sf"/>
</dbReference>
<dbReference type="PROSITE" id="PS51402">
    <property type="entry name" value="CATALASE_3"/>
    <property type="match status" value="1"/>
</dbReference>
<dbReference type="GO" id="GO:0042744">
    <property type="term" value="P:hydrogen peroxide catabolic process"/>
    <property type="evidence" value="ECO:0007669"/>
    <property type="project" value="UniProtKB-KW"/>
</dbReference>
<keyword evidence="3 9" id="KW-0349">Heme</keyword>
<evidence type="ECO:0000256" key="10">
    <source>
        <dbReference type="SAM" id="MobiDB-lite"/>
    </source>
</evidence>
<dbReference type="PRINTS" id="PR00067">
    <property type="entry name" value="CATALASE"/>
</dbReference>
<dbReference type="InterPro" id="IPR024708">
    <property type="entry name" value="Catalase_AS"/>
</dbReference>
<evidence type="ECO:0000256" key="7">
    <source>
        <dbReference type="ARBA" id="ARBA00023324"/>
    </source>
</evidence>
<dbReference type="AlphaFoldDB" id="A0A366LXM7"/>
<dbReference type="SUPFAM" id="SSF56634">
    <property type="entry name" value="Heme-dependent catalase-like"/>
    <property type="match status" value="1"/>
</dbReference>
<dbReference type="Proteomes" id="UP000253303">
    <property type="component" value="Unassembled WGS sequence"/>
</dbReference>
<dbReference type="RefSeq" id="WP_113982194.1">
    <property type="nucleotide sequence ID" value="NZ_QMEY01000007.1"/>
</dbReference>
<keyword evidence="2" id="KW-0575">Peroxidase</keyword>
<dbReference type="EMBL" id="QMEY01000007">
    <property type="protein sequence ID" value="RBQ18726.1"/>
    <property type="molecule type" value="Genomic_DNA"/>
</dbReference>
<dbReference type="FunFam" id="2.40.180.10:FF:000001">
    <property type="entry name" value="Catalase"/>
    <property type="match status" value="1"/>
</dbReference>
<dbReference type="GO" id="GO:0004096">
    <property type="term" value="F:catalase activity"/>
    <property type="evidence" value="ECO:0007669"/>
    <property type="project" value="InterPro"/>
</dbReference>
<evidence type="ECO:0000256" key="4">
    <source>
        <dbReference type="ARBA" id="ARBA00022723"/>
    </source>
</evidence>
<dbReference type="PANTHER" id="PTHR11465">
    <property type="entry name" value="CATALASE"/>
    <property type="match status" value="1"/>
</dbReference>
<keyword evidence="6 9" id="KW-0408">Iron</keyword>
<protein>
    <submittedName>
        <fullName evidence="12">Catalase</fullName>
    </submittedName>
</protein>
<feature type="region of interest" description="Disordered" evidence="10">
    <location>
        <begin position="1"/>
        <end position="25"/>
    </location>
</feature>
<evidence type="ECO:0000256" key="5">
    <source>
        <dbReference type="ARBA" id="ARBA00023002"/>
    </source>
</evidence>
<name>A0A366LXM7_9ACTN</name>
<evidence type="ECO:0000256" key="6">
    <source>
        <dbReference type="ARBA" id="ARBA00023004"/>
    </source>
</evidence>
<evidence type="ECO:0000256" key="9">
    <source>
        <dbReference type="PIRSR" id="PIRSR038928-2"/>
    </source>
</evidence>
<organism evidence="12 13">
    <name type="scientific">Spongiactinospora rosea</name>
    <dbReference type="NCBI Taxonomy" id="2248750"/>
    <lineage>
        <taxon>Bacteria</taxon>
        <taxon>Bacillati</taxon>
        <taxon>Actinomycetota</taxon>
        <taxon>Actinomycetes</taxon>
        <taxon>Streptosporangiales</taxon>
        <taxon>Streptosporangiaceae</taxon>
        <taxon>Spongiactinospora</taxon>
    </lineage>
</organism>
<dbReference type="PROSITE" id="PS00438">
    <property type="entry name" value="CATALASE_2"/>
    <property type="match status" value="1"/>
</dbReference>
<dbReference type="PANTHER" id="PTHR11465:SF61">
    <property type="entry name" value="CATALASE"/>
    <property type="match status" value="1"/>
</dbReference>
<keyword evidence="4 9" id="KW-0479">Metal-binding</keyword>
<feature type="active site" evidence="8">
    <location>
        <position position="58"/>
    </location>
</feature>
<evidence type="ECO:0000313" key="13">
    <source>
        <dbReference type="Proteomes" id="UP000253303"/>
    </source>
</evidence>
<dbReference type="GO" id="GO:0005737">
    <property type="term" value="C:cytoplasm"/>
    <property type="evidence" value="ECO:0007669"/>
    <property type="project" value="TreeGrafter"/>
</dbReference>
<dbReference type="InterPro" id="IPR018028">
    <property type="entry name" value="Catalase"/>
</dbReference>
<keyword evidence="13" id="KW-1185">Reference proteome</keyword>
<reference evidence="12 13" key="1">
    <citation type="submission" date="2018-06" db="EMBL/GenBank/DDBJ databases">
        <title>Sphaerisporangium craniellae sp. nov., isolated from a marine sponge in the South China Sea.</title>
        <authorList>
            <person name="Li L."/>
        </authorList>
    </citation>
    <scope>NUCLEOTIDE SEQUENCE [LARGE SCALE GENOMIC DNA]</scope>
    <source>
        <strain evidence="12 13">LHW63015</strain>
    </source>
</reference>